<sequence length="87" mass="10015">MEKSKSLPYYLASYVDARLDFEDRAKSFSFNGPGACNPEVERRKRVAGYNKYAKGGKVKSSLKNSFKWIKSKLKDNWWQKGEAEGKD</sequence>
<comment type="caution">
    <text evidence="1">The sequence shown here is derived from an EMBL/GenBank/DDBJ whole genome shotgun (WGS) entry which is preliminary data.</text>
</comment>
<proteinExistence type="predicted"/>
<organism evidence="1 2">
    <name type="scientific">Striga hermonthica</name>
    <name type="common">Purple witchweed</name>
    <name type="synonym">Buchnera hermonthica</name>
    <dbReference type="NCBI Taxonomy" id="68872"/>
    <lineage>
        <taxon>Eukaryota</taxon>
        <taxon>Viridiplantae</taxon>
        <taxon>Streptophyta</taxon>
        <taxon>Embryophyta</taxon>
        <taxon>Tracheophyta</taxon>
        <taxon>Spermatophyta</taxon>
        <taxon>Magnoliopsida</taxon>
        <taxon>eudicotyledons</taxon>
        <taxon>Gunneridae</taxon>
        <taxon>Pentapetalae</taxon>
        <taxon>asterids</taxon>
        <taxon>lamiids</taxon>
        <taxon>Lamiales</taxon>
        <taxon>Orobanchaceae</taxon>
        <taxon>Buchnereae</taxon>
        <taxon>Striga</taxon>
    </lineage>
</organism>
<protein>
    <submittedName>
        <fullName evidence="1">Uncharacterized protein</fullName>
    </submittedName>
</protein>
<reference evidence="1" key="1">
    <citation type="submission" date="2019-12" db="EMBL/GenBank/DDBJ databases">
        <authorList>
            <person name="Scholes J."/>
        </authorList>
    </citation>
    <scope>NUCLEOTIDE SEQUENCE</scope>
</reference>
<name>A0A9N7NUC8_STRHE</name>
<dbReference type="Proteomes" id="UP001153555">
    <property type="component" value="Unassembled WGS sequence"/>
</dbReference>
<evidence type="ECO:0000313" key="1">
    <source>
        <dbReference type="EMBL" id="CAA0839198.1"/>
    </source>
</evidence>
<dbReference type="OrthoDB" id="1677478at2759"/>
<keyword evidence="2" id="KW-1185">Reference proteome</keyword>
<dbReference type="Pfam" id="PF12023">
    <property type="entry name" value="DUF3511"/>
    <property type="match status" value="1"/>
</dbReference>
<evidence type="ECO:0000313" key="2">
    <source>
        <dbReference type="Proteomes" id="UP001153555"/>
    </source>
</evidence>
<dbReference type="InterPro" id="IPR021899">
    <property type="entry name" value="DUF3511"/>
</dbReference>
<gene>
    <name evidence="1" type="ORF">SHERM_05767</name>
</gene>
<dbReference type="PANTHER" id="PTHR33193:SF41">
    <property type="entry name" value="DUF3511 DOMAIN-CONTAINING PROTEIN"/>
    <property type="match status" value="1"/>
</dbReference>
<dbReference type="EMBL" id="CACSLK010031421">
    <property type="protein sequence ID" value="CAA0839198.1"/>
    <property type="molecule type" value="Genomic_DNA"/>
</dbReference>
<dbReference type="AlphaFoldDB" id="A0A9N7NUC8"/>
<accession>A0A9N7NUC8</accession>
<dbReference type="PANTHER" id="PTHR33193">
    <property type="entry name" value="DOMAIN PROTEIN, PUTATIVE (DUF3511)-RELATED"/>
    <property type="match status" value="1"/>
</dbReference>